<feature type="transmembrane region" description="Helical" evidence="2">
    <location>
        <begin position="150"/>
        <end position="169"/>
    </location>
</feature>
<feature type="compositionally biased region" description="Basic and acidic residues" evidence="1">
    <location>
        <begin position="259"/>
        <end position="268"/>
    </location>
</feature>
<sequence>MRIAAPSSPAGSPAANRALSVDEMVPAMVGNLSRPARFSATGWTAKFLVSNLHRIRAAGSEVAMAQAGAIQARPPRVGVAGAAVAVAGAAANAMAYLVPVVGARQLSAADLGALATVSAIAAIVGVPGLGLQLAVAVHRARHPGAATGRVAWLTAAACAAAVVALTPVADALLHLPPAAIAPLALYTGAFVTSGRWLGELQGDERFVRLAVGMAVLTAGRYGGLVAGLALGAGLTGSILAGTATALLIPPALALLTRPTDRPTDRAAARPDGCPADRAAADRPAGSATTDRAARGGGVRARQVVTASSATLAMLAVSYADLLLARHLLPAASSGAYAVGTVLTKGAIWAPQVVTVIALPRLARGSRRTLVLATALVAASGALLVAASAVAGALAFRLAGGPDYASLGRHAPVFALTGALYALVFVLVNAQVAAGARWPSAPLWTAGAALFVTAEWLAPHTLTGIMWSAAATAALALALSALTLRRPPPP</sequence>
<feature type="region of interest" description="Disordered" evidence="1">
    <location>
        <begin position="259"/>
        <end position="293"/>
    </location>
</feature>
<name>A0A6F8YYF6_9ACTN</name>
<feature type="transmembrane region" description="Helical" evidence="2">
    <location>
        <begin position="303"/>
        <end position="323"/>
    </location>
</feature>
<feature type="transmembrane region" description="Helical" evidence="2">
    <location>
        <begin position="209"/>
        <end position="230"/>
    </location>
</feature>
<feature type="transmembrane region" description="Helical" evidence="2">
    <location>
        <begin position="236"/>
        <end position="255"/>
    </location>
</feature>
<dbReference type="EMBL" id="AP022871">
    <property type="protein sequence ID" value="BCB91094.1"/>
    <property type="molecule type" value="Genomic_DNA"/>
</dbReference>
<reference evidence="3 4" key="1">
    <citation type="submission" date="2020-03" db="EMBL/GenBank/DDBJ databases">
        <title>Whole genome shotgun sequence of Phytohabitans suffuscus NBRC 105367.</title>
        <authorList>
            <person name="Komaki H."/>
            <person name="Tamura T."/>
        </authorList>
    </citation>
    <scope>NUCLEOTIDE SEQUENCE [LARGE SCALE GENOMIC DNA]</scope>
    <source>
        <strain evidence="3 4">NBRC 105367</strain>
    </source>
</reference>
<reference evidence="3 4" key="2">
    <citation type="submission" date="2020-03" db="EMBL/GenBank/DDBJ databases">
        <authorList>
            <person name="Ichikawa N."/>
            <person name="Kimura A."/>
            <person name="Kitahashi Y."/>
            <person name="Uohara A."/>
        </authorList>
    </citation>
    <scope>NUCLEOTIDE SEQUENCE [LARGE SCALE GENOMIC DNA]</scope>
    <source>
        <strain evidence="3 4">NBRC 105367</strain>
    </source>
</reference>
<keyword evidence="4" id="KW-1185">Reference proteome</keyword>
<dbReference type="KEGG" id="psuu:Psuf_084070"/>
<feature type="compositionally biased region" description="Low complexity" evidence="1">
    <location>
        <begin position="269"/>
        <end position="290"/>
    </location>
</feature>
<feature type="transmembrane region" description="Helical" evidence="2">
    <location>
        <begin position="111"/>
        <end position="138"/>
    </location>
</feature>
<organism evidence="3 4">
    <name type="scientific">Phytohabitans suffuscus</name>
    <dbReference type="NCBI Taxonomy" id="624315"/>
    <lineage>
        <taxon>Bacteria</taxon>
        <taxon>Bacillati</taxon>
        <taxon>Actinomycetota</taxon>
        <taxon>Actinomycetes</taxon>
        <taxon>Micromonosporales</taxon>
        <taxon>Micromonosporaceae</taxon>
    </lineage>
</organism>
<evidence type="ECO:0000256" key="2">
    <source>
        <dbReference type="SAM" id="Phobius"/>
    </source>
</evidence>
<feature type="transmembrane region" description="Helical" evidence="2">
    <location>
        <begin position="335"/>
        <end position="358"/>
    </location>
</feature>
<keyword evidence="2" id="KW-0472">Membrane</keyword>
<dbReference type="AlphaFoldDB" id="A0A6F8YYF6"/>
<feature type="transmembrane region" description="Helical" evidence="2">
    <location>
        <begin position="410"/>
        <end position="428"/>
    </location>
</feature>
<feature type="transmembrane region" description="Helical" evidence="2">
    <location>
        <begin position="440"/>
        <end position="457"/>
    </location>
</feature>
<evidence type="ECO:0000256" key="1">
    <source>
        <dbReference type="SAM" id="MobiDB-lite"/>
    </source>
</evidence>
<dbReference type="Proteomes" id="UP000503011">
    <property type="component" value="Chromosome"/>
</dbReference>
<evidence type="ECO:0000313" key="3">
    <source>
        <dbReference type="EMBL" id="BCB91094.1"/>
    </source>
</evidence>
<feature type="transmembrane region" description="Helical" evidence="2">
    <location>
        <begin position="77"/>
        <end position="99"/>
    </location>
</feature>
<proteinExistence type="predicted"/>
<protein>
    <recommendedName>
        <fullName evidence="5">Polysaccharide biosynthesis protein</fullName>
    </recommendedName>
</protein>
<feature type="transmembrane region" description="Helical" evidence="2">
    <location>
        <begin position="463"/>
        <end position="483"/>
    </location>
</feature>
<gene>
    <name evidence="3" type="ORF">Psuf_084070</name>
</gene>
<feature type="transmembrane region" description="Helical" evidence="2">
    <location>
        <begin position="175"/>
        <end position="197"/>
    </location>
</feature>
<evidence type="ECO:0000313" key="4">
    <source>
        <dbReference type="Proteomes" id="UP000503011"/>
    </source>
</evidence>
<keyword evidence="2" id="KW-1133">Transmembrane helix</keyword>
<accession>A0A6F8YYF6</accession>
<feature type="transmembrane region" description="Helical" evidence="2">
    <location>
        <begin position="370"/>
        <end position="398"/>
    </location>
</feature>
<keyword evidence="2" id="KW-0812">Transmembrane</keyword>
<evidence type="ECO:0008006" key="5">
    <source>
        <dbReference type="Google" id="ProtNLM"/>
    </source>
</evidence>